<dbReference type="EMBL" id="BPQB01000033">
    <property type="protein sequence ID" value="GJE93586.1"/>
    <property type="molecule type" value="Genomic_DNA"/>
</dbReference>
<dbReference type="Proteomes" id="UP000703269">
    <property type="component" value="Unassembled WGS sequence"/>
</dbReference>
<evidence type="ECO:0000313" key="2">
    <source>
        <dbReference type="EMBL" id="GJE93586.1"/>
    </source>
</evidence>
<sequence>MPSSPHRPRAVFLDAHPPPAVSTAAIVPTRTLRSRHLRPSATLASERAPTARASGDARRAPQSRSSRARRALDEPRRRLAASDGIRAARVDEHAAARNVRHLERPPRLDRRSSASQPAHETMSTDL</sequence>
<feature type="region of interest" description="Disordered" evidence="1">
    <location>
        <begin position="1"/>
        <end position="126"/>
    </location>
</feature>
<name>A0A9P3GF24_9APHY</name>
<evidence type="ECO:0000256" key="1">
    <source>
        <dbReference type="SAM" id="MobiDB-lite"/>
    </source>
</evidence>
<feature type="compositionally biased region" description="Basic and acidic residues" evidence="1">
    <location>
        <begin position="86"/>
        <end position="112"/>
    </location>
</feature>
<proteinExistence type="predicted"/>
<organism evidence="2 3">
    <name type="scientific">Phanerochaete sordida</name>
    <dbReference type="NCBI Taxonomy" id="48140"/>
    <lineage>
        <taxon>Eukaryota</taxon>
        <taxon>Fungi</taxon>
        <taxon>Dikarya</taxon>
        <taxon>Basidiomycota</taxon>
        <taxon>Agaricomycotina</taxon>
        <taxon>Agaricomycetes</taxon>
        <taxon>Polyporales</taxon>
        <taxon>Phanerochaetaceae</taxon>
        <taxon>Phanerochaete</taxon>
    </lineage>
</organism>
<accession>A0A9P3GF24</accession>
<feature type="compositionally biased region" description="Polar residues" evidence="1">
    <location>
        <begin position="113"/>
        <end position="126"/>
    </location>
</feature>
<gene>
    <name evidence="2" type="ORF">PsYK624_097460</name>
</gene>
<evidence type="ECO:0000313" key="3">
    <source>
        <dbReference type="Proteomes" id="UP000703269"/>
    </source>
</evidence>
<reference evidence="2 3" key="1">
    <citation type="submission" date="2021-08" db="EMBL/GenBank/DDBJ databases">
        <title>Draft Genome Sequence of Phanerochaete sordida strain YK-624.</title>
        <authorList>
            <person name="Mori T."/>
            <person name="Dohra H."/>
            <person name="Suzuki T."/>
            <person name="Kawagishi H."/>
            <person name="Hirai H."/>
        </authorList>
    </citation>
    <scope>NUCLEOTIDE SEQUENCE [LARGE SCALE GENOMIC DNA]</scope>
    <source>
        <strain evidence="2 3">YK-624</strain>
    </source>
</reference>
<dbReference type="AlphaFoldDB" id="A0A9P3GF24"/>
<keyword evidence="3" id="KW-1185">Reference proteome</keyword>
<comment type="caution">
    <text evidence="2">The sequence shown here is derived from an EMBL/GenBank/DDBJ whole genome shotgun (WGS) entry which is preliminary data.</text>
</comment>
<protein>
    <submittedName>
        <fullName evidence="2">Uncharacterized protein</fullName>
    </submittedName>
</protein>